<accession>A0A6M3LG34</accession>
<proteinExistence type="predicted"/>
<gene>
    <name evidence="1" type="ORF">MM415B03959_0004</name>
</gene>
<evidence type="ECO:0000313" key="1">
    <source>
        <dbReference type="EMBL" id="QJA94156.1"/>
    </source>
</evidence>
<dbReference type="EMBL" id="MT143208">
    <property type="protein sequence ID" value="QJA94156.1"/>
    <property type="molecule type" value="Genomic_DNA"/>
</dbReference>
<name>A0A6M3LG34_9ZZZZ</name>
<organism evidence="1">
    <name type="scientific">viral metagenome</name>
    <dbReference type="NCBI Taxonomy" id="1070528"/>
    <lineage>
        <taxon>unclassified sequences</taxon>
        <taxon>metagenomes</taxon>
        <taxon>organismal metagenomes</taxon>
    </lineage>
</organism>
<dbReference type="AlphaFoldDB" id="A0A6M3LG34"/>
<protein>
    <submittedName>
        <fullName evidence="1">Uncharacterized protein</fullName>
    </submittedName>
</protein>
<sequence>MIDIAKLKIGMKVKCHDKVFKGSSGYEHFIQLFPDGIAPIQLIVKDGVDVGGFEPFENQFFFYFEEIELLPNTQLNLFKEDL</sequence>
<reference evidence="1" key="1">
    <citation type="submission" date="2020-03" db="EMBL/GenBank/DDBJ databases">
        <title>The deep terrestrial virosphere.</title>
        <authorList>
            <person name="Holmfeldt K."/>
            <person name="Nilsson E."/>
            <person name="Simone D."/>
            <person name="Lopez-Fernandez M."/>
            <person name="Wu X."/>
            <person name="de Brujin I."/>
            <person name="Lundin D."/>
            <person name="Andersson A."/>
            <person name="Bertilsson S."/>
            <person name="Dopson M."/>
        </authorList>
    </citation>
    <scope>NUCLEOTIDE SEQUENCE</scope>
    <source>
        <strain evidence="1">MM415B03959</strain>
    </source>
</reference>